<evidence type="ECO:0000259" key="14">
    <source>
        <dbReference type="PROSITE" id="PS50011"/>
    </source>
</evidence>
<evidence type="ECO:0000313" key="16">
    <source>
        <dbReference type="Proteomes" id="UP000583929"/>
    </source>
</evidence>
<dbReference type="GO" id="GO:0005524">
    <property type="term" value="F:ATP binding"/>
    <property type="evidence" value="ECO:0007669"/>
    <property type="project" value="UniProtKB-UniRule"/>
</dbReference>
<evidence type="ECO:0000256" key="6">
    <source>
        <dbReference type="ARBA" id="ARBA00022741"/>
    </source>
</evidence>
<feature type="binding site" evidence="12">
    <location>
        <position position="1157"/>
    </location>
    <ligand>
        <name>ATP</name>
        <dbReference type="ChEBI" id="CHEBI:30616"/>
    </ligand>
</feature>
<dbReference type="CDD" id="cd14066">
    <property type="entry name" value="STKc_IRAK"/>
    <property type="match status" value="1"/>
</dbReference>
<evidence type="ECO:0000256" key="9">
    <source>
        <dbReference type="ARBA" id="ARBA00022989"/>
    </source>
</evidence>
<dbReference type="InterPro" id="IPR001245">
    <property type="entry name" value="Ser-Thr/Tyr_kinase_cat_dom"/>
</dbReference>
<accession>A0A7J6HK54</accession>
<evidence type="ECO:0000256" key="5">
    <source>
        <dbReference type="ARBA" id="ARBA00022729"/>
    </source>
</evidence>
<feature type="domain" description="Protein kinase" evidence="14">
    <location>
        <begin position="1129"/>
        <end position="1339"/>
    </location>
</feature>
<reference evidence="15 16" key="1">
    <citation type="journal article" date="2020" name="bioRxiv">
        <title>Sequence and annotation of 42 cannabis genomes reveals extensive copy number variation in cannabinoid synthesis and pathogen resistance genes.</title>
        <authorList>
            <person name="Mckernan K.J."/>
            <person name="Helbert Y."/>
            <person name="Kane L.T."/>
            <person name="Ebling H."/>
            <person name="Zhang L."/>
            <person name="Liu B."/>
            <person name="Eaton Z."/>
            <person name="Mclaughlin S."/>
            <person name="Kingan S."/>
            <person name="Baybayan P."/>
            <person name="Concepcion G."/>
            <person name="Jordan M."/>
            <person name="Riva A."/>
            <person name="Barbazuk W."/>
            <person name="Harkins T."/>
        </authorList>
    </citation>
    <scope>NUCLEOTIDE SEQUENCE [LARGE SCALE GENOMIC DNA]</scope>
    <source>
        <strain evidence="16">cv. Jamaican Lion 4</strain>
        <tissue evidence="15">Leaf</tissue>
    </source>
</reference>
<dbReference type="InterPro" id="IPR025287">
    <property type="entry name" value="WAK_GUB"/>
</dbReference>
<protein>
    <recommendedName>
        <fullName evidence="14">Protein kinase domain-containing protein</fullName>
    </recommendedName>
</protein>
<dbReference type="FunFam" id="3.30.200.20:FF:000644">
    <property type="entry name" value="Suppressor of npr1-1 constitutive 4"/>
    <property type="match status" value="1"/>
</dbReference>
<keyword evidence="5" id="KW-0732">Signal</keyword>
<keyword evidence="6 12" id="KW-0547">Nucleotide-binding</keyword>
<keyword evidence="3" id="KW-0808">Transferase</keyword>
<evidence type="ECO:0000256" key="10">
    <source>
        <dbReference type="ARBA" id="ARBA00023136"/>
    </source>
</evidence>
<feature type="domain" description="Protein kinase" evidence="14">
    <location>
        <begin position="315"/>
        <end position="598"/>
    </location>
</feature>
<dbReference type="PROSITE" id="PS00108">
    <property type="entry name" value="PROTEIN_KINASE_ST"/>
    <property type="match status" value="1"/>
</dbReference>
<keyword evidence="2" id="KW-0723">Serine/threonine-protein kinase</keyword>
<evidence type="ECO:0000256" key="2">
    <source>
        <dbReference type="ARBA" id="ARBA00022527"/>
    </source>
</evidence>
<keyword evidence="10 13" id="KW-0472">Membrane</keyword>
<evidence type="ECO:0000256" key="7">
    <source>
        <dbReference type="ARBA" id="ARBA00022777"/>
    </source>
</evidence>
<dbReference type="GO" id="GO:0005886">
    <property type="term" value="C:plasma membrane"/>
    <property type="evidence" value="ECO:0007669"/>
    <property type="project" value="UniProtKB-ARBA"/>
</dbReference>
<dbReference type="InterPro" id="IPR017441">
    <property type="entry name" value="Protein_kinase_ATP_BS"/>
</dbReference>
<dbReference type="Gene3D" id="1.10.510.10">
    <property type="entry name" value="Transferase(Phosphotransferase) domain 1"/>
    <property type="match status" value="2"/>
</dbReference>
<keyword evidence="16" id="KW-1185">Reference proteome</keyword>
<dbReference type="PANTHER" id="PTHR46008:SF6">
    <property type="entry name" value="TYROSINE KINASE FAMILY PROTEIN"/>
    <property type="match status" value="1"/>
</dbReference>
<organism evidence="15 16">
    <name type="scientific">Cannabis sativa</name>
    <name type="common">Hemp</name>
    <name type="synonym">Marijuana</name>
    <dbReference type="NCBI Taxonomy" id="3483"/>
    <lineage>
        <taxon>Eukaryota</taxon>
        <taxon>Viridiplantae</taxon>
        <taxon>Streptophyta</taxon>
        <taxon>Embryophyta</taxon>
        <taxon>Tracheophyta</taxon>
        <taxon>Spermatophyta</taxon>
        <taxon>Magnoliopsida</taxon>
        <taxon>eudicotyledons</taxon>
        <taxon>Gunneridae</taxon>
        <taxon>Pentapetalae</taxon>
        <taxon>rosids</taxon>
        <taxon>fabids</taxon>
        <taxon>Rosales</taxon>
        <taxon>Cannabaceae</taxon>
        <taxon>Cannabis</taxon>
    </lineage>
</organism>
<keyword evidence="7" id="KW-0418">Kinase</keyword>
<dbReference type="PANTHER" id="PTHR46008">
    <property type="entry name" value="LEAF RUST 10 DISEASE-RESISTANCE LOCUS RECEPTOR-LIKE PROTEIN KINASE-LIKE 1.4"/>
    <property type="match status" value="1"/>
</dbReference>
<dbReference type="GO" id="GO:0030247">
    <property type="term" value="F:polysaccharide binding"/>
    <property type="evidence" value="ECO:0007669"/>
    <property type="project" value="InterPro"/>
</dbReference>
<comment type="subcellular location">
    <subcellularLocation>
        <location evidence="1">Membrane</location>
        <topology evidence="1">Single-pass membrane protein</topology>
    </subcellularLocation>
</comment>
<keyword evidence="8 12" id="KW-0067">ATP-binding</keyword>
<proteinExistence type="predicted"/>
<evidence type="ECO:0000256" key="11">
    <source>
        <dbReference type="ARBA" id="ARBA00023180"/>
    </source>
</evidence>
<dbReference type="Gene3D" id="3.30.200.20">
    <property type="entry name" value="Phosphorylase Kinase, domain 1"/>
    <property type="match status" value="2"/>
</dbReference>
<dbReference type="PROSITE" id="PS50011">
    <property type="entry name" value="PROTEIN_KINASE_DOM"/>
    <property type="match status" value="2"/>
</dbReference>
<evidence type="ECO:0000256" key="1">
    <source>
        <dbReference type="ARBA" id="ARBA00004167"/>
    </source>
</evidence>
<dbReference type="InterPro" id="IPR000719">
    <property type="entry name" value="Prot_kinase_dom"/>
</dbReference>
<feature type="binding site" evidence="12">
    <location>
        <position position="343"/>
    </location>
    <ligand>
        <name>ATP</name>
        <dbReference type="ChEBI" id="CHEBI:30616"/>
    </ligand>
</feature>
<gene>
    <name evidence="15" type="ORF">G4B88_010825</name>
</gene>
<dbReference type="InterPro" id="IPR011009">
    <property type="entry name" value="Kinase-like_dom_sf"/>
</dbReference>
<feature type="transmembrane region" description="Helical" evidence="13">
    <location>
        <begin position="244"/>
        <end position="266"/>
    </location>
</feature>
<name>A0A7J6HK54_CANSA</name>
<keyword evidence="11" id="KW-0325">Glycoprotein</keyword>
<dbReference type="PROSITE" id="PS00107">
    <property type="entry name" value="PROTEIN_KINASE_ATP"/>
    <property type="match status" value="2"/>
</dbReference>
<feature type="transmembrane region" description="Helical" evidence="13">
    <location>
        <begin position="6"/>
        <end position="25"/>
    </location>
</feature>
<dbReference type="SUPFAM" id="SSF56112">
    <property type="entry name" value="Protein kinase-like (PK-like)"/>
    <property type="match status" value="2"/>
</dbReference>
<dbReference type="Pfam" id="PF07714">
    <property type="entry name" value="PK_Tyr_Ser-Thr"/>
    <property type="match status" value="2"/>
</dbReference>
<feature type="transmembrane region" description="Helical" evidence="13">
    <location>
        <begin position="665"/>
        <end position="685"/>
    </location>
</feature>
<evidence type="ECO:0000256" key="4">
    <source>
        <dbReference type="ARBA" id="ARBA00022692"/>
    </source>
</evidence>
<evidence type="ECO:0000256" key="8">
    <source>
        <dbReference type="ARBA" id="ARBA00022840"/>
    </source>
</evidence>
<evidence type="ECO:0000313" key="15">
    <source>
        <dbReference type="EMBL" id="KAF4395361.1"/>
    </source>
</evidence>
<sequence length="1339" mass="151828">MAPIPIPIPLFVFFIIITTHSLLSISAHDKCPPFFCGKLGSISFPYNNKTNPECGVFTVDCSEENKPKIQLKEGGHWYAIKNISQANSILIEETTSLPYSNFANDCETINSFALPRRNSSLFSYNLTAENSLTFYNCSHSVGLEDFGQIKCRGRDKDYDFFLYKNISSPMEQQCPMIELPLPTSRHHAHDPFSILFTFQAQISFDCASCHFLQGGKCYNNEQNQLVCLTDEGDEKKKPKLALRLGLGLGLGCGIVLTIIGLGIIMWRRKQKHVVTKTMADDPYMNIEDVQGRTSGYLGGVLVFSYKDLTQATNNFHSKRELGHGGFGTVYYGKLKDRREVAVKRFYEHNYKRVEQFMNEIKILTLLRHKNLVSLYGCTSRRSRELLLVYEYIPNGTVADHLHGHHAKTSPLTWPIRLSIAIETATALAYLHASDIVHRDVKTNNILLDNNFSVKVADFGLSRLFPNDVTHVSTAPQGTPGYVDPEYHQCYQLTSKSDVYSFGVVLVELLSSMPAVDITRHRDEINLSNLAICKIQKRAYNELIDEQLGFGSNIEVRNMTISVAELAFECLQQDKEMRPTMDEVLERLKRIEIENYEVVGGNSSSELINMSNVGLSKKMKHEQLPSPNAVIENWPSTKALEVSHISRMSTVTRLCSSSCSSFNMKIFFFFFFFYVPLSPLIFFIFISSYYSVVEAASSDPYYESCRVPKTCGNQTITFPFFIQGQQQPYCGYPGFNLTCDSRGPSIISVSSQNYVVRQIFYQNQYHGSGNSVHSLLLSSAEEEGFPPKCPQFLCGDDDQMNHECGVLKQKCFEDGLKIQLKAKGHWYRIDIDTISHSDSLISVQKKEYKPPIQFPCGKLGMIGFPFSNISRPDCGVFTLNCSEENDPKIQFKKGGGWYGVKNINQPDFSSFVVLEKTLPFYWNHSRDRCKLINDFSTPTPNTNISLLFSSYNFTAKKLFTLYNCSHNVSITPSLLDVDKTSCQGDYDIDIYCNTQNISFPFKQQCPIITLPFSHPPPPPYPYPHQLIFQVEINRDCFKCRFFNGGKCYNDKDNKFRCILHSKGIWTKEDEKANKDRRGALGGIGIVVLIVLFRLWEKQSQTYENVDNLLKIHGHLQLRRYSYSKIKKMTNSFTQKLGQGGFGDVYKGNLGDGRLVAVKVLNKSKGKDGEDFINEVATISRTSHVNVVTLLGFCFEGSKRALIYEFMPNGSLEKSFGSVSHKSDVYSYGMMVLEMIGGRKNVNIQANNTSDIYFPHWIYTRLEIDEDIGLKRIVNEEDSVKVKKMIIVSLWCIQTNPSNRPAMSRVIEMLEGSVDCLEIPPKPFLYSPPRSPPLESSQTFV</sequence>
<dbReference type="InterPro" id="IPR008271">
    <property type="entry name" value="Ser/Thr_kinase_AS"/>
</dbReference>
<dbReference type="FunFam" id="1.10.510.10:FF:000161">
    <property type="entry name" value="Wall-associated receptor kinase-like 20"/>
    <property type="match status" value="1"/>
</dbReference>
<dbReference type="SMART" id="SM00220">
    <property type="entry name" value="S_TKc"/>
    <property type="match status" value="1"/>
</dbReference>
<keyword evidence="9 13" id="KW-1133">Transmembrane helix</keyword>
<comment type="caution">
    <text evidence="15">The sequence shown here is derived from an EMBL/GenBank/DDBJ whole genome shotgun (WGS) entry which is preliminary data.</text>
</comment>
<evidence type="ECO:0000256" key="3">
    <source>
        <dbReference type="ARBA" id="ARBA00022679"/>
    </source>
</evidence>
<keyword evidence="4 13" id="KW-0812">Transmembrane</keyword>
<evidence type="ECO:0000256" key="12">
    <source>
        <dbReference type="PROSITE-ProRule" id="PRU10141"/>
    </source>
</evidence>
<dbReference type="Proteomes" id="UP000583929">
    <property type="component" value="Unassembled WGS sequence"/>
</dbReference>
<evidence type="ECO:0000256" key="13">
    <source>
        <dbReference type="SAM" id="Phobius"/>
    </source>
</evidence>
<dbReference type="GO" id="GO:0004674">
    <property type="term" value="F:protein serine/threonine kinase activity"/>
    <property type="evidence" value="ECO:0007669"/>
    <property type="project" value="UniProtKB-KW"/>
</dbReference>
<dbReference type="Pfam" id="PF13947">
    <property type="entry name" value="GUB_WAK_bind"/>
    <property type="match status" value="2"/>
</dbReference>
<feature type="transmembrane region" description="Helical" evidence="13">
    <location>
        <begin position="1077"/>
        <end position="1094"/>
    </location>
</feature>
<dbReference type="EMBL" id="JAATIQ010000040">
    <property type="protein sequence ID" value="KAF4395361.1"/>
    <property type="molecule type" value="Genomic_DNA"/>
</dbReference>